<name>A0A424WAP1_ALCXX</name>
<dbReference type="InterPro" id="IPR007633">
    <property type="entry name" value="Phage_P2_Holin"/>
</dbReference>
<proteinExistence type="predicted"/>
<dbReference type="EMBL" id="QVXO01000027">
    <property type="protein sequence ID" value="RPJ90419.1"/>
    <property type="molecule type" value="Genomic_DNA"/>
</dbReference>
<keyword evidence="1" id="KW-0812">Transmembrane</keyword>
<evidence type="ECO:0000256" key="1">
    <source>
        <dbReference type="SAM" id="Phobius"/>
    </source>
</evidence>
<organism evidence="2 3">
    <name type="scientific">Alcaligenes xylosoxydans xylosoxydans</name>
    <name type="common">Achromobacter xylosoxidans</name>
    <dbReference type="NCBI Taxonomy" id="85698"/>
    <lineage>
        <taxon>Bacteria</taxon>
        <taxon>Pseudomonadati</taxon>
        <taxon>Pseudomonadota</taxon>
        <taxon>Betaproteobacteria</taxon>
        <taxon>Burkholderiales</taxon>
        <taxon>Alcaligenaceae</taxon>
        <taxon>Achromobacter</taxon>
    </lineage>
</organism>
<accession>A0A424WAP1</accession>
<feature type="transmembrane region" description="Helical" evidence="1">
    <location>
        <begin position="7"/>
        <end position="27"/>
    </location>
</feature>
<reference evidence="2 3" key="1">
    <citation type="submission" date="2018-08" db="EMBL/GenBank/DDBJ databases">
        <title>Achromobacter xylosoxidans Genome sequencing and assembly.</title>
        <authorList>
            <person name="Wang R."/>
            <person name="Rensing C."/>
            <person name="Li Y."/>
        </authorList>
    </citation>
    <scope>NUCLEOTIDE SEQUENCE [LARGE SCALE GENOMIC DNA]</scope>
    <source>
        <strain evidence="2 3">GD003A</strain>
    </source>
</reference>
<dbReference type="AlphaFoldDB" id="A0A424WAP1"/>
<dbReference type="Pfam" id="PF04550">
    <property type="entry name" value="Phage_holin_3_2"/>
    <property type="match status" value="1"/>
</dbReference>
<comment type="caution">
    <text evidence="2">The sequence shown here is derived from an EMBL/GenBank/DDBJ whole genome shotgun (WGS) entry which is preliminary data.</text>
</comment>
<dbReference type="Proteomes" id="UP000285324">
    <property type="component" value="Unassembled WGS sequence"/>
</dbReference>
<keyword evidence="1" id="KW-0472">Membrane</keyword>
<evidence type="ECO:0000313" key="3">
    <source>
        <dbReference type="Proteomes" id="UP000285324"/>
    </source>
</evidence>
<gene>
    <name evidence="2" type="ORF">DY367_17965</name>
</gene>
<evidence type="ECO:0000313" key="2">
    <source>
        <dbReference type="EMBL" id="RPJ90419.1"/>
    </source>
</evidence>
<feature type="transmembrane region" description="Helical" evidence="1">
    <location>
        <begin position="33"/>
        <end position="54"/>
    </location>
</feature>
<dbReference type="OrthoDB" id="8596216at2"/>
<protein>
    <submittedName>
        <fullName evidence="2">Uncharacterized protein</fullName>
    </submittedName>
</protein>
<sequence length="56" mass="5731">MSWRVALGRTILGSALGTVAPLIYIPFPDAPQVVVIGVGAGLGILGEQVLELAACR</sequence>
<dbReference type="GO" id="GO:0044660">
    <property type="term" value="P:viral release via pore formation in host cell membrane"/>
    <property type="evidence" value="ECO:0007669"/>
    <property type="project" value="InterPro"/>
</dbReference>
<keyword evidence="1" id="KW-1133">Transmembrane helix</keyword>